<dbReference type="Proteomes" id="UP000625976">
    <property type="component" value="Unassembled WGS sequence"/>
</dbReference>
<dbReference type="Pfam" id="PF13573">
    <property type="entry name" value="SprB"/>
    <property type="match status" value="4"/>
</dbReference>
<dbReference type="PROSITE" id="PS50835">
    <property type="entry name" value="IG_LIKE"/>
    <property type="match status" value="1"/>
</dbReference>
<dbReference type="InterPro" id="IPR045828">
    <property type="entry name" value="PKD_Bacteroidetes"/>
</dbReference>
<feature type="domain" description="Ig-like" evidence="3">
    <location>
        <begin position="996"/>
        <end position="1104"/>
    </location>
</feature>
<evidence type="ECO:0000256" key="1">
    <source>
        <dbReference type="SAM" id="SignalP"/>
    </source>
</evidence>
<dbReference type="InterPro" id="IPR035986">
    <property type="entry name" value="PKD_dom_sf"/>
</dbReference>
<accession>A0A917LR79</accession>
<dbReference type="SMART" id="SM00089">
    <property type="entry name" value="PKD"/>
    <property type="match status" value="4"/>
</dbReference>
<dbReference type="Pfam" id="PF19406">
    <property type="entry name" value="PKD_5"/>
    <property type="match status" value="2"/>
</dbReference>
<evidence type="ECO:0000313" key="5">
    <source>
        <dbReference type="Proteomes" id="UP000625976"/>
    </source>
</evidence>
<dbReference type="CDD" id="cd00146">
    <property type="entry name" value="PKD"/>
    <property type="match status" value="3"/>
</dbReference>
<name>A0A917LR79_9FLAO</name>
<keyword evidence="1" id="KW-0732">Signal</keyword>
<dbReference type="Gene3D" id="2.60.40.740">
    <property type="match status" value="2"/>
</dbReference>
<feature type="chain" id="PRO_5037862079" description="PKD domain-containing protein" evidence="1">
    <location>
        <begin position="23"/>
        <end position="1943"/>
    </location>
</feature>
<dbReference type="SUPFAM" id="SSF49299">
    <property type="entry name" value="PKD domain"/>
    <property type="match status" value="4"/>
</dbReference>
<dbReference type="InterPro" id="IPR026341">
    <property type="entry name" value="T9SS_type_B"/>
</dbReference>
<dbReference type="InterPro" id="IPR000601">
    <property type="entry name" value="PKD_dom"/>
</dbReference>
<feature type="domain" description="PKD" evidence="2">
    <location>
        <begin position="1789"/>
        <end position="1850"/>
    </location>
</feature>
<organism evidence="4 5">
    <name type="scientific">Bizionia arctica</name>
    <dbReference type="NCBI Taxonomy" id="1495645"/>
    <lineage>
        <taxon>Bacteria</taxon>
        <taxon>Pseudomonadati</taxon>
        <taxon>Bacteroidota</taxon>
        <taxon>Flavobacteriia</taxon>
        <taxon>Flavobacteriales</taxon>
        <taxon>Flavobacteriaceae</taxon>
        <taxon>Bizionia</taxon>
    </lineage>
</organism>
<evidence type="ECO:0000259" key="2">
    <source>
        <dbReference type="PROSITE" id="PS50093"/>
    </source>
</evidence>
<proteinExistence type="predicted"/>
<evidence type="ECO:0008006" key="6">
    <source>
        <dbReference type="Google" id="ProtNLM"/>
    </source>
</evidence>
<comment type="caution">
    <text evidence="4">The sequence shown here is derived from an EMBL/GenBank/DDBJ whole genome shotgun (WGS) entry which is preliminary data.</text>
</comment>
<dbReference type="InterPro" id="IPR025667">
    <property type="entry name" value="SprB_repeat"/>
</dbReference>
<dbReference type="InterPro" id="IPR022409">
    <property type="entry name" value="PKD/Chitinase_dom"/>
</dbReference>
<feature type="domain" description="PKD" evidence="2">
    <location>
        <begin position="37"/>
        <end position="92"/>
    </location>
</feature>
<dbReference type="Gene3D" id="2.60.40.10">
    <property type="entry name" value="Immunoglobulins"/>
    <property type="match status" value="8"/>
</dbReference>
<evidence type="ECO:0000313" key="4">
    <source>
        <dbReference type="EMBL" id="GGG52357.1"/>
    </source>
</evidence>
<sequence length="1943" mass="208031">MKKSKYIYFGFVFLIIVSSAIAYNNVNVFSNSKIVAPSVTFTFNNNNTCSGQSVSFNSTVSGNGPFEYSWNFGDGTPLNTTANPNHVFQAFGCGNQNFNVTLTVTDNNDEIGANTQTVIVKQKPNISFEDLNQGFGDPFDNCNAATIDYTVLVGNISSSGSCVSSYSVNWGDGNSENNVSFPLSHTYQTLGSFNMVISGLGSNGCQAQKVYLVKNSSNPTGGIVTPGNTVNLCTPINPLQFAISNWGENPPDTIYNVDFGDGTTFTLTQNDLESSPYYNSSNPSASANYPIPHTYTESNCPNNSYTILLDVVTSCGVSNLTAGPITILEKPEVSFDVTDPECVGENIQLNNTSSTGYNQNCTTNANWFWDMGDGSTYSDFEPVHSYSAPGTYTISLYAENYCGSTDPVTQQICIEAPINPEFTSNNTEGCAPFTTVLNNSTSLADQCGVPTFEWVINYTPSFCGTTSGFSFINGTDANSQNPQIEFTNPGTYEAILQGTNSCGIANSIPQEIFVKSPPQVGISEIANFCGSSAVVSPMSTVDSCGPDPVTYQWSLDVGVSPTDWEFINGTNENSENPEISFITSNSYVLSLEVTTSCGTSIDTESFVISPVPILTNTDLDQTLCSGALTDEIVLVSNNSNTTYQWTGTSPSGNISGFIPSGTSNNIPSHILTLNSGTIGTVTYTVTPYLVSDCPGDPIQFTITVNAGPSIDTQPVSGTYCLDAVAEVLTLVLSNNTTGTPTYQWYVNDSGIDDPADPNTTAIPSPEGTQANYLPPTDTLGTLYYFCVISLGGTGSCSEITTIPVAVIVTPNIIISDETPLNQIICSGANADELSFNTNNGGAGTISYNWYLSDDNIIDNADTQVGTNSTYNPGVLSTPGIYYYYVTIDVDENLGCSDVSSEIYSIEVLEDPVVTITPVDQTICNDAPVDLLIAQVSGGIDVTNDGNIDNADYEFQWFLNGTAVTEVNDIDGDPSTFGHDISLPAGVYNYYCEISQPNSLDCNATSNIATITVSQGASISTQPLEAIYCLGDTIADLEVIVSNGVGTPDYQWFSNDTNDTVTPNPIGTNSSTLTVPNTNVGLFYYYCVISFSEGGCSELTTQIISITINQVPEISDYNDLICSNNSFSIIPDNSNGDIVPLNTTYTWSTPIVNPIGAITGALEELTATTSISQLLENTTTNPATVTYTVTPRSGDCIGDVFEILITVNPSITVIATVNNNSCFESNNASIEIDVTGGVPFPSGNPYTISWSGPNGFTSSDEDITNLEIGTYVLDIIDDGGCPYSETFIITEPEVLVFGAINFDPETITCFGANDGSIDINIEGGNIPYVYTWTLNGSPFSTTEDLTDLGPGNYEVTVTDINNCGPVTQSFTIVEPPLLEVSLAMLTNVICFGDATGAVDINVVGGRPIYSYVWTGPNGFTSSMEDVDNLVAGTYTVTITDSSGCLDTLDFIITQNDEISIDVTTTEIECYGDNDASITINNISGGIPPYTIAWSNFGTGMQQTNLSAGIYTITITDAINCSKSFPIEIEEAPIFLIDPVVTQMSCSGENDASIILNFQGGMAPITVVWNDDSSAGVERNNLAPGTYSVTITDGTPCVIQDSFTIFNILPLQLSANVTHALDCDDINSGSINLLIAGGTPPFNVDWSNGATTEDLNSIPPNTYHVTVTDAHGCQIEGNWEVNRFEPLVLDVDIQSEVDCVAKTVDQTFVALASGGVPPFQFTWSSGTVSGLNNEMMTTDVNGLVVLEVLDSQGCTTNFSFNVEIPVLGDPNFEISSFGYTNYGVYAIQDPIQFTNTATGDFVSILWDFGDGNFSSEVNPIHTYLQVGNYVVTQTVTYPFGCVYSNIITLIVEKGYKLIMPDAFTPNDDGLNDFFGPEYIGLKKMKLNIYDTWGSLIYSESGDDLQGWNGKVRNEEAENGNYYYAFIALTFYNDEIEEQGPVVIIK</sequence>
<reference evidence="4" key="2">
    <citation type="submission" date="2020-09" db="EMBL/GenBank/DDBJ databases">
        <authorList>
            <person name="Sun Q."/>
            <person name="Zhou Y."/>
        </authorList>
    </citation>
    <scope>NUCLEOTIDE SEQUENCE</scope>
    <source>
        <strain evidence="4">CGMCC 1.12751</strain>
    </source>
</reference>
<feature type="signal peptide" evidence="1">
    <location>
        <begin position="1"/>
        <end position="22"/>
    </location>
</feature>
<dbReference type="Pfam" id="PF18911">
    <property type="entry name" value="PKD_4"/>
    <property type="match status" value="3"/>
</dbReference>
<dbReference type="PROSITE" id="PS50093">
    <property type="entry name" value="PKD"/>
    <property type="match status" value="3"/>
</dbReference>
<protein>
    <recommendedName>
        <fullName evidence="6">PKD domain-containing protein</fullName>
    </recommendedName>
</protein>
<dbReference type="RefSeq" id="WP_188465269.1">
    <property type="nucleotide sequence ID" value="NZ_BMFQ01000003.1"/>
</dbReference>
<dbReference type="InterPro" id="IPR013783">
    <property type="entry name" value="Ig-like_fold"/>
</dbReference>
<dbReference type="EMBL" id="BMFQ01000003">
    <property type="protein sequence ID" value="GGG52357.1"/>
    <property type="molecule type" value="Genomic_DNA"/>
</dbReference>
<evidence type="ECO:0000259" key="3">
    <source>
        <dbReference type="PROSITE" id="PS50835"/>
    </source>
</evidence>
<feature type="domain" description="PKD" evidence="2">
    <location>
        <begin position="367"/>
        <end position="421"/>
    </location>
</feature>
<gene>
    <name evidence="4" type="ORF">GCM10010976_24370</name>
</gene>
<dbReference type="InterPro" id="IPR007110">
    <property type="entry name" value="Ig-like_dom"/>
</dbReference>
<reference evidence="4" key="1">
    <citation type="journal article" date="2014" name="Int. J. Syst. Evol. Microbiol.">
        <title>Complete genome sequence of Corynebacterium casei LMG S-19264T (=DSM 44701T), isolated from a smear-ripened cheese.</title>
        <authorList>
            <consortium name="US DOE Joint Genome Institute (JGI-PGF)"/>
            <person name="Walter F."/>
            <person name="Albersmeier A."/>
            <person name="Kalinowski J."/>
            <person name="Ruckert C."/>
        </authorList>
    </citation>
    <scope>NUCLEOTIDE SEQUENCE</scope>
    <source>
        <strain evidence="4">CGMCC 1.12751</strain>
    </source>
</reference>
<dbReference type="Pfam" id="PF13585">
    <property type="entry name" value="CHU_C"/>
    <property type="match status" value="1"/>
</dbReference>
<keyword evidence="5" id="KW-1185">Reference proteome</keyword>
<dbReference type="NCBIfam" id="TIGR04131">
    <property type="entry name" value="Bac_Flav_CTERM"/>
    <property type="match status" value="1"/>
</dbReference>